<protein>
    <submittedName>
        <fullName evidence="2">Uncharacterized protein</fullName>
    </submittedName>
</protein>
<keyword evidence="3" id="KW-1185">Reference proteome</keyword>
<sequence>MDYYNKSPVLIALLGVLLTCLRGVMGTPINKRATIYQSLVSSQQRAQSHMGELVLEEVQHGLES</sequence>
<dbReference type="AlphaFoldDB" id="A0A225WSV6"/>
<feature type="chain" id="PRO_5012466104" evidence="1">
    <location>
        <begin position="27"/>
        <end position="64"/>
    </location>
</feature>
<dbReference type="Proteomes" id="UP000198211">
    <property type="component" value="Unassembled WGS sequence"/>
</dbReference>
<reference evidence="3" key="1">
    <citation type="submission" date="2017-03" db="EMBL/GenBank/DDBJ databases">
        <title>Phytopthora megakarya and P. palmivora, two closely related causual agents of cacao black pod achieved similar genome size and gene model numbers by different mechanisms.</title>
        <authorList>
            <person name="Ali S."/>
            <person name="Shao J."/>
            <person name="Larry D.J."/>
            <person name="Kronmiller B."/>
            <person name="Shen D."/>
            <person name="Strem M.D."/>
            <person name="Melnick R.L."/>
            <person name="Guiltinan M.J."/>
            <person name="Tyler B.M."/>
            <person name="Meinhardt L.W."/>
            <person name="Bailey B.A."/>
        </authorList>
    </citation>
    <scope>NUCLEOTIDE SEQUENCE [LARGE SCALE GENOMIC DNA]</scope>
    <source>
        <strain evidence="3">zdho120</strain>
    </source>
</reference>
<feature type="signal peptide" evidence="1">
    <location>
        <begin position="1"/>
        <end position="26"/>
    </location>
</feature>
<comment type="caution">
    <text evidence="2">The sequence shown here is derived from an EMBL/GenBank/DDBJ whole genome shotgun (WGS) entry which is preliminary data.</text>
</comment>
<evidence type="ECO:0000313" key="2">
    <source>
        <dbReference type="EMBL" id="OWZ20702.1"/>
    </source>
</evidence>
<keyword evidence="1" id="KW-0732">Signal</keyword>
<dbReference type="OrthoDB" id="296386at2759"/>
<accession>A0A225WSV6</accession>
<proteinExistence type="predicted"/>
<dbReference type="EMBL" id="NBNE01000298">
    <property type="protein sequence ID" value="OWZ20702.1"/>
    <property type="molecule type" value="Genomic_DNA"/>
</dbReference>
<name>A0A225WSV6_9STRA</name>
<gene>
    <name evidence="2" type="ORF">PHMEG_0004855</name>
</gene>
<evidence type="ECO:0000256" key="1">
    <source>
        <dbReference type="SAM" id="SignalP"/>
    </source>
</evidence>
<organism evidence="2 3">
    <name type="scientific">Phytophthora megakarya</name>
    <dbReference type="NCBI Taxonomy" id="4795"/>
    <lineage>
        <taxon>Eukaryota</taxon>
        <taxon>Sar</taxon>
        <taxon>Stramenopiles</taxon>
        <taxon>Oomycota</taxon>
        <taxon>Peronosporomycetes</taxon>
        <taxon>Peronosporales</taxon>
        <taxon>Peronosporaceae</taxon>
        <taxon>Phytophthora</taxon>
    </lineage>
</organism>
<evidence type="ECO:0000313" key="3">
    <source>
        <dbReference type="Proteomes" id="UP000198211"/>
    </source>
</evidence>